<evidence type="ECO:0000313" key="8">
    <source>
        <dbReference type="Proteomes" id="UP000288859"/>
    </source>
</evidence>
<feature type="transmembrane region" description="Helical" evidence="5">
    <location>
        <begin position="201"/>
        <end position="221"/>
    </location>
</feature>
<feature type="transmembrane region" description="Helical" evidence="5">
    <location>
        <begin position="142"/>
        <end position="165"/>
    </location>
</feature>
<dbReference type="VEuPathDB" id="FungiDB:PV10_04203"/>
<evidence type="ECO:0000313" key="7">
    <source>
        <dbReference type="EMBL" id="RVX76015.1"/>
    </source>
</evidence>
<feature type="domain" description="Major facilitator superfamily (MFS) profile" evidence="6">
    <location>
        <begin position="47"/>
        <end position="477"/>
    </location>
</feature>
<protein>
    <recommendedName>
        <fullName evidence="6">Major facilitator superfamily (MFS) profile domain-containing protein</fullName>
    </recommendedName>
</protein>
<evidence type="ECO:0000256" key="2">
    <source>
        <dbReference type="ARBA" id="ARBA00022692"/>
    </source>
</evidence>
<keyword evidence="4 5" id="KW-0472">Membrane</keyword>
<dbReference type="AlphaFoldDB" id="A0A438NJX2"/>
<dbReference type="Gene3D" id="1.20.1250.20">
    <property type="entry name" value="MFS general substrate transporter like domains"/>
    <property type="match status" value="1"/>
</dbReference>
<dbReference type="InterPro" id="IPR011701">
    <property type="entry name" value="MFS"/>
</dbReference>
<dbReference type="OrthoDB" id="268400at2759"/>
<dbReference type="Proteomes" id="UP000288859">
    <property type="component" value="Unassembled WGS sequence"/>
</dbReference>
<gene>
    <name evidence="7" type="ORF">B0A52_00372</name>
</gene>
<dbReference type="GO" id="GO:0022857">
    <property type="term" value="F:transmembrane transporter activity"/>
    <property type="evidence" value="ECO:0007669"/>
    <property type="project" value="InterPro"/>
</dbReference>
<sequence length="857" mass="94810">MSNPTKFEDDVHVEKGPLEVEDIIHETAVNDDVHDPLNWSSMEKILCLASMCIWIFIGPANILVNGTALPEIAEEFNVSLASSSYLIGAVSLAYGLASFIWVAFANRWGVRFTYVLCAFAAGLLSIWGARSTNFASLISARILASCFFASPEVLGPQVIGDVFFLKDRAKAVTVLIICQGAGFTLGPLIGAYIYDDMDWRWTQWIIVIMSLASGVLLFLFFPETQYTRSTTADKNKRTMYDRVRFWVVSGGGTPKVGRFISAFLYPFPYALHPVVIVITVWFGMCLVTANYLLTVMTFSFAQVYGFSLRAGGLTYLAPTLGIFVSILVSGYMADWYEMYNVRVAARSGTKPIPETRLLLLVIPATLGITGTALFGACLTDECHWMGPLAGSFGNLFCFVGGLGIAYAYLLDVYEARTDAVMVIFNGIKNFAGFGITYAVFPWTAASGFTIPFVTLAMILLAAHIPMAMLYFIGPAIRKWTAANLDEVIPKAEKDVHLAKRAISSAMSYVHDVCRTPSTDTSSQNDIPSEVDDTVGFVSPELGTDSEMIESPVNFTHLALFNQFNTETFRIFSSQKEQAKLVRSKIVAYGFTHAFLLYEALAVAAFHLSILRPLEKQFYAYQAAVLQSKALINYRTSTTTAVNTEASSHSLFLFSIVLGHHVIFEAIQNRNLDFDVYLTGITQALDLTRSVRAIISASWKTLQTSDLHPLIVSEENASIAQVERQGILDIHLLEDLLNSTSLEDSDVKAACETAVERIVSLAKAMFVIDTTAPAEETDASNHMLVSWPVTVTERYVQLLQRRHPQALIIMAYYGALLFRRRNSWMIGDSPIFLVNAIANHLGHAWQPWLAWPLRAVTP</sequence>
<feature type="transmembrane region" description="Helical" evidence="5">
    <location>
        <begin position="84"/>
        <end position="105"/>
    </location>
</feature>
<dbReference type="PANTHER" id="PTHR23502">
    <property type="entry name" value="MAJOR FACILITATOR SUPERFAMILY"/>
    <property type="match status" value="1"/>
</dbReference>
<feature type="transmembrane region" description="Helical" evidence="5">
    <location>
        <begin position="448"/>
        <end position="472"/>
    </location>
</feature>
<keyword evidence="2 5" id="KW-0812">Transmembrane</keyword>
<feature type="transmembrane region" description="Helical" evidence="5">
    <location>
        <begin position="313"/>
        <end position="336"/>
    </location>
</feature>
<evidence type="ECO:0000256" key="5">
    <source>
        <dbReference type="SAM" id="Phobius"/>
    </source>
</evidence>
<feature type="transmembrane region" description="Helical" evidence="5">
    <location>
        <begin position="45"/>
        <end position="64"/>
    </location>
</feature>
<dbReference type="InterPro" id="IPR036259">
    <property type="entry name" value="MFS_trans_sf"/>
</dbReference>
<dbReference type="EMBL" id="NAJM01000001">
    <property type="protein sequence ID" value="RVX76015.1"/>
    <property type="molecule type" value="Genomic_DNA"/>
</dbReference>
<dbReference type="VEuPathDB" id="FungiDB:PV10_01630"/>
<accession>A0A438NJX2</accession>
<dbReference type="Pfam" id="PF07690">
    <property type="entry name" value="MFS_1"/>
    <property type="match status" value="1"/>
</dbReference>
<evidence type="ECO:0000256" key="4">
    <source>
        <dbReference type="ARBA" id="ARBA00023136"/>
    </source>
</evidence>
<keyword evidence="3 5" id="KW-1133">Transmembrane helix</keyword>
<evidence type="ECO:0000256" key="3">
    <source>
        <dbReference type="ARBA" id="ARBA00022989"/>
    </source>
</evidence>
<reference evidence="7 8" key="1">
    <citation type="submission" date="2017-03" db="EMBL/GenBank/DDBJ databases">
        <title>Genomes of endolithic fungi from Antarctica.</title>
        <authorList>
            <person name="Coleine C."/>
            <person name="Masonjones S."/>
            <person name="Stajich J.E."/>
        </authorList>
    </citation>
    <scope>NUCLEOTIDE SEQUENCE [LARGE SCALE GENOMIC DNA]</scope>
    <source>
        <strain evidence="7 8">CCFEE 6314</strain>
    </source>
</reference>
<dbReference type="GO" id="GO:0005886">
    <property type="term" value="C:plasma membrane"/>
    <property type="evidence" value="ECO:0007669"/>
    <property type="project" value="TreeGrafter"/>
</dbReference>
<feature type="transmembrane region" description="Helical" evidence="5">
    <location>
        <begin position="357"/>
        <end position="376"/>
    </location>
</feature>
<organism evidence="7 8">
    <name type="scientific">Exophiala mesophila</name>
    <name type="common">Black yeast-like fungus</name>
    <dbReference type="NCBI Taxonomy" id="212818"/>
    <lineage>
        <taxon>Eukaryota</taxon>
        <taxon>Fungi</taxon>
        <taxon>Dikarya</taxon>
        <taxon>Ascomycota</taxon>
        <taxon>Pezizomycotina</taxon>
        <taxon>Eurotiomycetes</taxon>
        <taxon>Chaetothyriomycetidae</taxon>
        <taxon>Chaetothyriales</taxon>
        <taxon>Herpotrichiellaceae</taxon>
        <taxon>Exophiala</taxon>
    </lineage>
</organism>
<evidence type="ECO:0000259" key="6">
    <source>
        <dbReference type="PROSITE" id="PS50850"/>
    </source>
</evidence>
<dbReference type="InterPro" id="IPR020846">
    <property type="entry name" value="MFS_dom"/>
</dbReference>
<comment type="subcellular location">
    <subcellularLocation>
        <location evidence="1">Membrane</location>
        <topology evidence="1">Multi-pass membrane protein</topology>
    </subcellularLocation>
</comment>
<name>A0A438NJX2_EXOME</name>
<dbReference type="SUPFAM" id="SSF103473">
    <property type="entry name" value="MFS general substrate transporter"/>
    <property type="match status" value="1"/>
</dbReference>
<comment type="caution">
    <text evidence="7">The sequence shown here is derived from an EMBL/GenBank/DDBJ whole genome shotgun (WGS) entry which is preliminary data.</text>
</comment>
<feature type="transmembrane region" description="Helical" evidence="5">
    <location>
        <begin position="388"/>
        <end position="410"/>
    </location>
</feature>
<feature type="transmembrane region" description="Helical" evidence="5">
    <location>
        <begin position="172"/>
        <end position="195"/>
    </location>
</feature>
<dbReference type="PANTHER" id="PTHR23502:SF34">
    <property type="entry name" value="PROTEIN HOL1"/>
    <property type="match status" value="1"/>
</dbReference>
<feature type="transmembrane region" description="Helical" evidence="5">
    <location>
        <begin position="112"/>
        <end position="130"/>
    </location>
</feature>
<dbReference type="PROSITE" id="PS50850">
    <property type="entry name" value="MFS"/>
    <property type="match status" value="1"/>
</dbReference>
<evidence type="ECO:0000256" key="1">
    <source>
        <dbReference type="ARBA" id="ARBA00004141"/>
    </source>
</evidence>
<feature type="transmembrane region" description="Helical" evidence="5">
    <location>
        <begin position="269"/>
        <end position="293"/>
    </location>
</feature>
<proteinExistence type="predicted"/>
<feature type="transmembrane region" description="Helical" evidence="5">
    <location>
        <begin position="422"/>
        <end position="442"/>
    </location>
</feature>
<feature type="transmembrane region" description="Helical" evidence="5">
    <location>
        <begin position="585"/>
        <end position="607"/>
    </location>
</feature>